<evidence type="ECO:0000313" key="5">
    <source>
        <dbReference type="EMBL" id="THF49351.1"/>
    </source>
</evidence>
<dbReference type="PANTHER" id="PTHR47894:SF1">
    <property type="entry name" value="HTH-TYPE TRANSCRIPTIONAL REGULATOR VQSM"/>
    <property type="match status" value="1"/>
</dbReference>
<evidence type="ECO:0000256" key="3">
    <source>
        <dbReference type="ARBA" id="ARBA00023163"/>
    </source>
</evidence>
<dbReference type="PANTHER" id="PTHR47894">
    <property type="entry name" value="HTH-TYPE TRANSCRIPTIONAL REGULATOR GADX"/>
    <property type="match status" value="1"/>
</dbReference>
<dbReference type="SUPFAM" id="SSF46689">
    <property type="entry name" value="Homeodomain-like"/>
    <property type="match status" value="1"/>
</dbReference>
<dbReference type="GO" id="GO:0000976">
    <property type="term" value="F:transcription cis-regulatory region binding"/>
    <property type="evidence" value="ECO:0007669"/>
    <property type="project" value="TreeGrafter"/>
</dbReference>
<evidence type="ECO:0000259" key="4">
    <source>
        <dbReference type="PROSITE" id="PS01124"/>
    </source>
</evidence>
<dbReference type="InterPro" id="IPR018060">
    <property type="entry name" value="HTH_AraC"/>
</dbReference>
<keyword evidence="3" id="KW-0804">Transcription</keyword>
<dbReference type="GO" id="GO:0005829">
    <property type="term" value="C:cytosol"/>
    <property type="evidence" value="ECO:0007669"/>
    <property type="project" value="TreeGrafter"/>
</dbReference>
<dbReference type="Pfam" id="PF12625">
    <property type="entry name" value="Arabinose_bd"/>
    <property type="match status" value="1"/>
</dbReference>
<dbReference type="Pfam" id="PF12833">
    <property type="entry name" value="HTH_18"/>
    <property type="match status" value="1"/>
</dbReference>
<dbReference type="RefSeq" id="WP_190236318.1">
    <property type="nucleotide sequence ID" value="NZ_SSOA01000006.1"/>
</dbReference>
<keyword evidence="6" id="KW-1185">Reference proteome</keyword>
<dbReference type="GO" id="GO:0003700">
    <property type="term" value="F:DNA-binding transcription factor activity"/>
    <property type="evidence" value="ECO:0007669"/>
    <property type="project" value="InterPro"/>
</dbReference>
<keyword evidence="2" id="KW-0238">DNA-binding</keyword>
<keyword evidence="1" id="KW-0805">Transcription regulation</keyword>
<dbReference type="SMART" id="SM00342">
    <property type="entry name" value="HTH_ARAC"/>
    <property type="match status" value="1"/>
</dbReference>
<dbReference type="AlphaFoldDB" id="A0A4S3ZUT9"/>
<evidence type="ECO:0000256" key="1">
    <source>
        <dbReference type="ARBA" id="ARBA00023015"/>
    </source>
</evidence>
<protein>
    <submittedName>
        <fullName evidence="5">AraC family transcriptional regulator</fullName>
    </submittedName>
</protein>
<dbReference type="EMBL" id="SSOA01000006">
    <property type="protein sequence ID" value="THF49351.1"/>
    <property type="molecule type" value="Genomic_DNA"/>
</dbReference>
<dbReference type="PROSITE" id="PS01124">
    <property type="entry name" value="HTH_ARAC_FAMILY_2"/>
    <property type="match status" value="1"/>
</dbReference>
<dbReference type="InterPro" id="IPR032687">
    <property type="entry name" value="AraC-type_N"/>
</dbReference>
<organism evidence="5 6">
    <name type="scientific">Allorhizobium terrae</name>
    <dbReference type="NCBI Taxonomy" id="1848972"/>
    <lineage>
        <taxon>Bacteria</taxon>
        <taxon>Pseudomonadati</taxon>
        <taxon>Pseudomonadota</taxon>
        <taxon>Alphaproteobacteria</taxon>
        <taxon>Hyphomicrobiales</taxon>
        <taxon>Rhizobiaceae</taxon>
        <taxon>Rhizobium/Agrobacterium group</taxon>
        <taxon>Allorhizobium</taxon>
    </lineage>
</organism>
<reference evidence="5 6" key="1">
    <citation type="submission" date="2019-04" db="EMBL/GenBank/DDBJ databases">
        <title>Rhizobium terrae sp. nov., isolated from a paddy soil.</title>
        <authorList>
            <person name="Lin S.-Y."/>
            <person name="Hameed A."/>
            <person name="Huang H.-I."/>
            <person name="Young C.-C."/>
        </authorList>
    </citation>
    <scope>NUCLEOTIDE SEQUENCE [LARGE SCALE GENOMIC DNA]</scope>
    <source>
        <strain evidence="5 6">CC-HIH110</strain>
    </source>
</reference>
<accession>A0A4S3ZUT9</accession>
<dbReference type="Proteomes" id="UP000310754">
    <property type="component" value="Unassembled WGS sequence"/>
</dbReference>
<evidence type="ECO:0000256" key="2">
    <source>
        <dbReference type="ARBA" id="ARBA00023125"/>
    </source>
</evidence>
<dbReference type="Gene3D" id="1.10.10.60">
    <property type="entry name" value="Homeodomain-like"/>
    <property type="match status" value="1"/>
</dbReference>
<dbReference type="InterPro" id="IPR009057">
    <property type="entry name" value="Homeodomain-like_sf"/>
</dbReference>
<proteinExistence type="predicted"/>
<name>A0A4S3ZUT9_9HYPH</name>
<feature type="domain" description="HTH araC/xylS-type" evidence="4">
    <location>
        <begin position="242"/>
        <end position="339"/>
    </location>
</feature>
<evidence type="ECO:0000313" key="6">
    <source>
        <dbReference type="Proteomes" id="UP000310754"/>
    </source>
</evidence>
<sequence length="346" mass="38689">MKPIDSRLTTANIPVFMLRSLVATLKDCNIDVSRLLVGVGLTLTDIEDPDCRVSFRQGREIIVRALQMADGHALGLETGFRQNIHSVGLVGFAMLTSATVEEAVKLGMQFQKNTGSMLEFDTRLTKEGVAITAASRFPEPGIYSFLVEEAFANFMTIGIGLLGDGFKPLRVELAYPEPAHSAAYKRIFGCEIRFGTIENLFLCEPSLYKQPLATSDPYTNRQLLECIAYHHERAREAVETTEAVERVLRQKLEKRISISGVAKTLGMSERTLRRRLAEASVSFQDLLDDLRKNKALELLGNPQMSIEQVAFAVGFTDSHNFRRAFRRWTGTTPGALRTDLSRIWPE</sequence>
<gene>
    <name evidence="5" type="ORF">E6C51_13355</name>
</gene>
<comment type="caution">
    <text evidence="5">The sequence shown here is derived from an EMBL/GenBank/DDBJ whole genome shotgun (WGS) entry which is preliminary data.</text>
</comment>